<keyword evidence="5 9" id="KW-0560">Oxidoreductase</keyword>
<dbReference type="GO" id="GO:0004497">
    <property type="term" value="F:monooxygenase activity"/>
    <property type="evidence" value="ECO:0007669"/>
    <property type="project" value="UniProtKB-KW"/>
</dbReference>
<keyword evidence="13" id="KW-1185">Reference proteome</keyword>
<reference evidence="11" key="2">
    <citation type="submission" date="2010-07" db="EMBL/GenBank/DDBJ databases">
        <authorList>
            <consortium name="The Broad Institute Genome Sequencing Platform"/>
            <consortium name="Broad Institute Genome Sequencing Center for Infectious Disease"/>
            <person name="Ma L.-J."/>
            <person name="Dead R."/>
            <person name="Young S."/>
            <person name="Zeng Q."/>
            <person name="Koehrsen M."/>
            <person name="Alvarado L."/>
            <person name="Berlin A."/>
            <person name="Chapman S.B."/>
            <person name="Chen Z."/>
            <person name="Freedman E."/>
            <person name="Gellesch M."/>
            <person name="Goldberg J."/>
            <person name="Griggs A."/>
            <person name="Gujja S."/>
            <person name="Heilman E.R."/>
            <person name="Heiman D."/>
            <person name="Hepburn T."/>
            <person name="Howarth C."/>
            <person name="Jen D."/>
            <person name="Larson L."/>
            <person name="Mehta T."/>
            <person name="Neiman D."/>
            <person name="Pearson M."/>
            <person name="Roberts A."/>
            <person name="Saif S."/>
            <person name="Shea T."/>
            <person name="Shenoy N."/>
            <person name="Sisk P."/>
            <person name="Stolte C."/>
            <person name="Sykes S."/>
            <person name="Walk T."/>
            <person name="White J."/>
            <person name="Yandava C."/>
            <person name="Haas B."/>
            <person name="Nusbaum C."/>
            <person name="Birren B."/>
        </authorList>
    </citation>
    <scope>NUCLEOTIDE SEQUENCE</scope>
    <source>
        <strain evidence="11">R3-111a-1</strain>
    </source>
</reference>
<dbReference type="PRINTS" id="PR00385">
    <property type="entry name" value="P450"/>
</dbReference>
<proteinExistence type="inferred from homology"/>
<keyword evidence="10" id="KW-0812">Transmembrane</keyword>
<dbReference type="PANTHER" id="PTHR24305:SF230">
    <property type="entry name" value="P450, PUTATIVE (EUROFUNG)-RELATED"/>
    <property type="match status" value="1"/>
</dbReference>
<keyword evidence="6 8" id="KW-0408">Iron</keyword>
<evidence type="ECO:0000256" key="5">
    <source>
        <dbReference type="ARBA" id="ARBA00023002"/>
    </source>
</evidence>
<dbReference type="EnsemblFungi" id="EJT79483">
    <property type="protein sequence ID" value="EJT79483"/>
    <property type="gene ID" value="GGTG_04567"/>
</dbReference>
<dbReference type="EMBL" id="GL385396">
    <property type="protein sequence ID" value="EJT79483.1"/>
    <property type="molecule type" value="Genomic_DNA"/>
</dbReference>
<dbReference type="InterPro" id="IPR001128">
    <property type="entry name" value="Cyt_P450"/>
</dbReference>
<evidence type="ECO:0000256" key="7">
    <source>
        <dbReference type="ARBA" id="ARBA00023033"/>
    </source>
</evidence>
<evidence type="ECO:0000256" key="9">
    <source>
        <dbReference type="RuleBase" id="RU000461"/>
    </source>
</evidence>
<dbReference type="eggNOG" id="KOG0158">
    <property type="taxonomic scope" value="Eukaryota"/>
</dbReference>
<reference evidence="13" key="1">
    <citation type="submission" date="2010-07" db="EMBL/GenBank/DDBJ databases">
        <title>The genome sequence of Gaeumannomyces graminis var. tritici strain R3-111a-1.</title>
        <authorList>
            <consortium name="The Broad Institute Genome Sequencing Platform"/>
            <person name="Ma L.-J."/>
            <person name="Dead R."/>
            <person name="Young S."/>
            <person name="Zeng Q."/>
            <person name="Koehrsen M."/>
            <person name="Alvarado L."/>
            <person name="Berlin A."/>
            <person name="Chapman S.B."/>
            <person name="Chen Z."/>
            <person name="Freedman E."/>
            <person name="Gellesch M."/>
            <person name="Goldberg J."/>
            <person name="Griggs A."/>
            <person name="Gujja S."/>
            <person name="Heilman E.R."/>
            <person name="Heiman D."/>
            <person name="Hepburn T."/>
            <person name="Howarth C."/>
            <person name="Jen D."/>
            <person name="Larson L."/>
            <person name="Mehta T."/>
            <person name="Neiman D."/>
            <person name="Pearson M."/>
            <person name="Roberts A."/>
            <person name="Saif S."/>
            <person name="Shea T."/>
            <person name="Shenoy N."/>
            <person name="Sisk P."/>
            <person name="Stolte C."/>
            <person name="Sykes S."/>
            <person name="Walk T."/>
            <person name="White J."/>
            <person name="Yandava C."/>
            <person name="Haas B."/>
            <person name="Nusbaum C."/>
            <person name="Birren B."/>
        </authorList>
    </citation>
    <scope>NUCLEOTIDE SEQUENCE [LARGE SCALE GENOMIC DNA]</scope>
    <source>
        <strain evidence="13">R3-111a-1</strain>
    </source>
</reference>
<dbReference type="OrthoDB" id="1470350at2759"/>
<keyword evidence="10" id="KW-1133">Transmembrane helix</keyword>
<dbReference type="Gene3D" id="1.10.630.10">
    <property type="entry name" value="Cytochrome P450"/>
    <property type="match status" value="1"/>
</dbReference>
<dbReference type="GO" id="GO:0020037">
    <property type="term" value="F:heme binding"/>
    <property type="evidence" value="ECO:0007669"/>
    <property type="project" value="InterPro"/>
</dbReference>
<dbReference type="InterPro" id="IPR017972">
    <property type="entry name" value="Cyt_P450_CS"/>
</dbReference>
<evidence type="ECO:0000256" key="4">
    <source>
        <dbReference type="ARBA" id="ARBA00022723"/>
    </source>
</evidence>
<protein>
    <recommendedName>
        <fullName evidence="14">Isotrichodermin C-15 hydroxylase</fullName>
    </recommendedName>
</protein>
<evidence type="ECO:0000313" key="11">
    <source>
        <dbReference type="EMBL" id="EJT79483.1"/>
    </source>
</evidence>
<evidence type="ECO:0000256" key="3">
    <source>
        <dbReference type="ARBA" id="ARBA00022617"/>
    </source>
</evidence>
<dbReference type="PANTHER" id="PTHR24305">
    <property type="entry name" value="CYTOCHROME P450"/>
    <property type="match status" value="1"/>
</dbReference>
<dbReference type="RefSeq" id="XP_009220628.1">
    <property type="nucleotide sequence ID" value="XM_009222364.1"/>
</dbReference>
<dbReference type="CDD" id="cd11058">
    <property type="entry name" value="CYP60B-like"/>
    <property type="match status" value="1"/>
</dbReference>
<organism evidence="11">
    <name type="scientific">Gaeumannomyces tritici (strain R3-111a-1)</name>
    <name type="common">Wheat and barley take-all root rot fungus</name>
    <name type="synonym">Gaeumannomyces graminis var. tritici</name>
    <dbReference type="NCBI Taxonomy" id="644352"/>
    <lineage>
        <taxon>Eukaryota</taxon>
        <taxon>Fungi</taxon>
        <taxon>Dikarya</taxon>
        <taxon>Ascomycota</taxon>
        <taxon>Pezizomycotina</taxon>
        <taxon>Sordariomycetes</taxon>
        <taxon>Sordariomycetidae</taxon>
        <taxon>Magnaporthales</taxon>
        <taxon>Magnaporthaceae</taxon>
        <taxon>Gaeumannomyces</taxon>
    </lineage>
</organism>
<evidence type="ECO:0000313" key="13">
    <source>
        <dbReference type="Proteomes" id="UP000006039"/>
    </source>
</evidence>
<dbReference type="VEuPathDB" id="FungiDB:GGTG_04567"/>
<dbReference type="AlphaFoldDB" id="J3NTG8"/>
<keyword evidence="4 8" id="KW-0479">Metal-binding</keyword>
<dbReference type="InterPro" id="IPR036396">
    <property type="entry name" value="Cyt_P450_sf"/>
</dbReference>
<dbReference type="InterPro" id="IPR050121">
    <property type="entry name" value="Cytochrome_P450_monoxygenase"/>
</dbReference>
<sequence>MAPIYFEGLHAGSIIVLAAALFPLYVVGSIVYNLFLHPLRKFPGPLLHGATVVPYCVKLNRGTLPYDVAAMHEKYGPVVRISPNFLSFIDAEAWRDIYGHRTGNLQGQEEMAKASIFYDTRGIPPSIINESRDNHTVLRRQLAHGFSDRSMRLQEPIIGSYVDLMIRRLHEHCYEYSDDKTKTHKVLDLSRIFNYTTFDVISDLAFGEPLGCLENFEDDPWIISMNAMVRVFGPIQALKHLGFEWVVAAILKLGLLRSRQAHMNATKAKLQRRMKLSMERPDLIEGLLRVKNLDFERIRLNAGTLMVAGSETTATLLSGVVYLLLTNPDKMAKLVEEVRGSFQAESEITLTSVSSLNYMLACLDEALRRYPPVAVGMPRTVPAGGATVAGVHVPENSTVAVWQQACYQSSRNFEDPLAYKPERWINHDEKSRDRLDAVQPFHVGPRNCIGKNLAYSEMRLILARLLYSFDLELVDKDKDWFDQKTFVLRDKPALNVYLTPVSR</sequence>
<dbReference type="HOGENOM" id="CLU_001570_14_11_1"/>
<evidence type="ECO:0000256" key="6">
    <source>
        <dbReference type="ARBA" id="ARBA00023004"/>
    </source>
</evidence>
<reference evidence="12" key="5">
    <citation type="submission" date="2018-04" db="UniProtKB">
        <authorList>
            <consortium name="EnsemblFungi"/>
        </authorList>
    </citation>
    <scope>IDENTIFICATION</scope>
    <source>
        <strain evidence="12">R3-111a-1</strain>
    </source>
</reference>
<dbReference type="GeneID" id="20345025"/>
<evidence type="ECO:0000256" key="1">
    <source>
        <dbReference type="ARBA" id="ARBA00001971"/>
    </source>
</evidence>
<dbReference type="GO" id="GO:0005506">
    <property type="term" value="F:iron ion binding"/>
    <property type="evidence" value="ECO:0007669"/>
    <property type="project" value="InterPro"/>
</dbReference>
<evidence type="ECO:0000256" key="2">
    <source>
        <dbReference type="ARBA" id="ARBA00010617"/>
    </source>
</evidence>
<keyword evidence="3 8" id="KW-0349">Heme</keyword>
<evidence type="ECO:0000313" key="12">
    <source>
        <dbReference type="EnsemblFungi" id="EJT79483"/>
    </source>
</evidence>
<comment type="cofactor">
    <cofactor evidence="1 8">
        <name>heme</name>
        <dbReference type="ChEBI" id="CHEBI:30413"/>
    </cofactor>
</comment>
<keyword evidence="7 9" id="KW-0503">Monooxygenase</keyword>
<gene>
    <name evidence="12" type="primary">20345025</name>
    <name evidence="11" type="ORF">GGTG_04567</name>
</gene>
<keyword evidence="10" id="KW-0472">Membrane</keyword>
<feature type="transmembrane region" description="Helical" evidence="10">
    <location>
        <begin position="12"/>
        <end position="35"/>
    </location>
</feature>
<reference evidence="12" key="4">
    <citation type="journal article" date="2015" name="G3 (Bethesda)">
        <title>Genome sequences of three phytopathogenic species of the Magnaporthaceae family of fungi.</title>
        <authorList>
            <person name="Okagaki L.H."/>
            <person name="Nunes C.C."/>
            <person name="Sailsbery J."/>
            <person name="Clay B."/>
            <person name="Brown D."/>
            <person name="John T."/>
            <person name="Oh Y."/>
            <person name="Young N."/>
            <person name="Fitzgerald M."/>
            <person name="Haas B.J."/>
            <person name="Zeng Q."/>
            <person name="Young S."/>
            <person name="Adiconis X."/>
            <person name="Fan L."/>
            <person name="Levin J.Z."/>
            <person name="Mitchell T.K."/>
            <person name="Okubara P.A."/>
            <person name="Farman M.L."/>
            <person name="Kohn L.M."/>
            <person name="Birren B."/>
            <person name="Ma L.-J."/>
            <person name="Dean R.A."/>
        </authorList>
    </citation>
    <scope>NUCLEOTIDE SEQUENCE</scope>
    <source>
        <strain evidence="12">R3-111a-1</strain>
    </source>
</reference>
<dbReference type="GO" id="GO:0016705">
    <property type="term" value="F:oxidoreductase activity, acting on paired donors, with incorporation or reduction of molecular oxygen"/>
    <property type="evidence" value="ECO:0007669"/>
    <property type="project" value="InterPro"/>
</dbReference>
<reference evidence="11" key="3">
    <citation type="submission" date="2010-09" db="EMBL/GenBank/DDBJ databases">
        <title>Annotation of Gaeumannomyces graminis var. tritici R3-111a-1.</title>
        <authorList>
            <consortium name="The Broad Institute Genome Sequencing Platform"/>
            <person name="Ma L.-J."/>
            <person name="Dead R."/>
            <person name="Young S.K."/>
            <person name="Zeng Q."/>
            <person name="Gargeya S."/>
            <person name="Fitzgerald M."/>
            <person name="Haas B."/>
            <person name="Abouelleil A."/>
            <person name="Alvarado L."/>
            <person name="Arachchi H.M."/>
            <person name="Berlin A."/>
            <person name="Brown A."/>
            <person name="Chapman S.B."/>
            <person name="Chen Z."/>
            <person name="Dunbar C."/>
            <person name="Freedman E."/>
            <person name="Gearin G."/>
            <person name="Gellesch M."/>
            <person name="Goldberg J."/>
            <person name="Griggs A."/>
            <person name="Gujja S."/>
            <person name="Heiman D."/>
            <person name="Howarth C."/>
            <person name="Larson L."/>
            <person name="Lui A."/>
            <person name="MacDonald P.J.P."/>
            <person name="Mehta T."/>
            <person name="Montmayeur A."/>
            <person name="Murphy C."/>
            <person name="Neiman D."/>
            <person name="Pearson M."/>
            <person name="Priest M."/>
            <person name="Roberts A."/>
            <person name="Saif S."/>
            <person name="Shea T."/>
            <person name="Shenoy N."/>
            <person name="Sisk P."/>
            <person name="Stolte C."/>
            <person name="Sykes S."/>
            <person name="Yandava C."/>
            <person name="Wortman J."/>
            <person name="Nusbaum C."/>
            <person name="Birren B."/>
        </authorList>
    </citation>
    <scope>NUCLEOTIDE SEQUENCE</scope>
    <source>
        <strain evidence="11">R3-111a-1</strain>
    </source>
</reference>
<dbReference type="Proteomes" id="UP000006039">
    <property type="component" value="Unassembled WGS sequence"/>
</dbReference>
<evidence type="ECO:0008006" key="14">
    <source>
        <dbReference type="Google" id="ProtNLM"/>
    </source>
</evidence>
<accession>J3NTG8</accession>
<dbReference type="PROSITE" id="PS00086">
    <property type="entry name" value="CYTOCHROME_P450"/>
    <property type="match status" value="1"/>
</dbReference>
<feature type="binding site" description="axial binding residue" evidence="8">
    <location>
        <position position="448"/>
    </location>
    <ligand>
        <name>heme</name>
        <dbReference type="ChEBI" id="CHEBI:30413"/>
    </ligand>
    <ligandPart>
        <name>Fe</name>
        <dbReference type="ChEBI" id="CHEBI:18248"/>
    </ligandPart>
</feature>
<dbReference type="PRINTS" id="PR00463">
    <property type="entry name" value="EP450I"/>
</dbReference>
<dbReference type="InterPro" id="IPR002401">
    <property type="entry name" value="Cyt_P450_E_grp-I"/>
</dbReference>
<evidence type="ECO:0000256" key="8">
    <source>
        <dbReference type="PIRSR" id="PIRSR602401-1"/>
    </source>
</evidence>
<name>J3NTG8_GAET3</name>
<evidence type="ECO:0000256" key="10">
    <source>
        <dbReference type="SAM" id="Phobius"/>
    </source>
</evidence>
<dbReference type="SUPFAM" id="SSF48264">
    <property type="entry name" value="Cytochrome P450"/>
    <property type="match status" value="1"/>
</dbReference>
<comment type="similarity">
    <text evidence="2 9">Belongs to the cytochrome P450 family.</text>
</comment>
<dbReference type="Pfam" id="PF00067">
    <property type="entry name" value="p450"/>
    <property type="match status" value="1"/>
</dbReference>
<dbReference type="STRING" id="644352.J3NTG8"/>